<feature type="signal peptide" evidence="1">
    <location>
        <begin position="1"/>
        <end position="23"/>
    </location>
</feature>
<name>A0A3D8YGG3_9BACT</name>
<feature type="domain" description="Secretion system C-terminal sorting" evidence="2">
    <location>
        <begin position="443"/>
        <end position="525"/>
    </location>
</feature>
<keyword evidence="1" id="KW-0732">Signal</keyword>
<dbReference type="RefSeq" id="WP_115829539.1">
    <property type="nucleotide sequence ID" value="NZ_QNUL01000002.1"/>
</dbReference>
<evidence type="ECO:0000313" key="4">
    <source>
        <dbReference type="Proteomes" id="UP000256373"/>
    </source>
</evidence>
<protein>
    <recommendedName>
        <fullName evidence="2">Secretion system C-terminal sorting domain-containing protein</fullName>
    </recommendedName>
</protein>
<dbReference type="Proteomes" id="UP000256373">
    <property type="component" value="Unassembled WGS sequence"/>
</dbReference>
<organism evidence="3 4">
    <name type="scientific">Dyadobacter luteus</name>
    <dbReference type="NCBI Taxonomy" id="2259619"/>
    <lineage>
        <taxon>Bacteria</taxon>
        <taxon>Pseudomonadati</taxon>
        <taxon>Bacteroidota</taxon>
        <taxon>Cytophagia</taxon>
        <taxon>Cytophagales</taxon>
        <taxon>Spirosomataceae</taxon>
        <taxon>Dyadobacter</taxon>
    </lineage>
</organism>
<accession>A0A3D8YGG3</accession>
<dbReference type="AlphaFoldDB" id="A0A3D8YGG3"/>
<evidence type="ECO:0000313" key="3">
    <source>
        <dbReference type="EMBL" id="REA63788.1"/>
    </source>
</evidence>
<comment type="caution">
    <text evidence="3">The sequence shown here is derived from an EMBL/GenBank/DDBJ whole genome shotgun (WGS) entry which is preliminary data.</text>
</comment>
<sequence>MKPLIFTLIIFTIGLGSSTSSYAQTDPKVYVKGTVASTIYDGIDFYNIDPSDATYNNFRYYIPYIEQPTPSTVPTSGVTKTYEWIIVGGTATSTTTETTGVKWNNTVNYSSGTPTKTIRIKVTFKWTPSGGTPQTKVITSILPAGGNVAQPIEVKYISTPSSLSYDGSTVGNGSTLSVACGATTSTASVPAVSTDPTAGVTYYWTYPSGWSGPASSTTPSVTVTRHINGGTGGAIKVEDKRNDSSNFRTKLSVNITRPLPTTPTITSPDILLCSTETITATANNATSYNWVTTGGVSVSGTGSSATLTGTSNVDGTVKVAAVSSSCGVTTAYSTARNIKRTAPLPSSLLVTANGGGSPDFMCNGFGLSLNAYTGEPGTTFSSWAVSDPVNTYFNYSGGTAYFNSYVNSCYGVTVQAGNCFGTVQKGITICVGDCSEMMATHTVYPNPASDVVYIAFESTEGLPQTIKLYSEKEAKEVKSMSTADIYQTQDFKANKVVSVEVSDLPRGIYFLHLSTAKGTSNKHRIVLR</sequence>
<evidence type="ECO:0000256" key="1">
    <source>
        <dbReference type="SAM" id="SignalP"/>
    </source>
</evidence>
<dbReference type="Pfam" id="PF18962">
    <property type="entry name" value="Por_Secre_tail"/>
    <property type="match status" value="1"/>
</dbReference>
<evidence type="ECO:0000259" key="2">
    <source>
        <dbReference type="Pfam" id="PF18962"/>
    </source>
</evidence>
<gene>
    <name evidence="3" type="ORF">DSL64_05025</name>
</gene>
<dbReference type="EMBL" id="QNUL01000002">
    <property type="protein sequence ID" value="REA63788.1"/>
    <property type="molecule type" value="Genomic_DNA"/>
</dbReference>
<keyword evidence="4" id="KW-1185">Reference proteome</keyword>
<reference evidence="3 4" key="1">
    <citation type="submission" date="2018-07" db="EMBL/GenBank/DDBJ databases">
        <title>Dyadobacter roseus sp. nov., isolated from rose rhizosphere soil.</title>
        <authorList>
            <person name="Chen L."/>
        </authorList>
    </citation>
    <scope>NUCLEOTIDE SEQUENCE [LARGE SCALE GENOMIC DNA]</scope>
    <source>
        <strain evidence="3 4">RS19</strain>
    </source>
</reference>
<dbReference type="NCBIfam" id="TIGR04183">
    <property type="entry name" value="Por_Secre_tail"/>
    <property type="match status" value="1"/>
</dbReference>
<feature type="chain" id="PRO_5017717889" description="Secretion system C-terminal sorting domain-containing protein" evidence="1">
    <location>
        <begin position="24"/>
        <end position="528"/>
    </location>
</feature>
<dbReference type="InterPro" id="IPR026444">
    <property type="entry name" value="Secre_tail"/>
</dbReference>
<dbReference type="OrthoDB" id="922614at2"/>
<proteinExistence type="predicted"/>